<evidence type="ECO:0000313" key="1">
    <source>
        <dbReference type="EMBL" id="KAK5858603.1"/>
    </source>
</evidence>
<evidence type="ECO:0000313" key="2">
    <source>
        <dbReference type="Proteomes" id="UP001346869"/>
    </source>
</evidence>
<organism evidence="1 2">
    <name type="scientific">Eleginops maclovinus</name>
    <name type="common">Patagonian blennie</name>
    <name type="synonym">Eleginus maclovinus</name>
    <dbReference type="NCBI Taxonomy" id="56733"/>
    <lineage>
        <taxon>Eukaryota</taxon>
        <taxon>Metazoa</taxon>
        <taxon>Chordata</taxon>
        <taxon>Craniata</taxon>
        <taxon>Vertebrata</taxon>
        <taxon>Euteleostomi</taxon>
        <taxon>Actinopterygii</taxon>
        <taxon>Neopterygii</taxon>
        <taxon>Teleostei</taxon>
        <taxon>Neoteleostei</taxon>
        <taxon>Acanthomorphata</taxon>
        <taxon>Eupercaria</taxon>
        <taxon>Perciformes</taxon>
        <taxon>Notothenioidei</taxon>
        <taxon>Eleginopidae</taxon>
        <taxon>Eleginops</taxon>
    </lineage>
</organism>
<sequence>MGRVLPTYSTVSNNNLNRDYCSSLELPRGGQRNLYLSEGEDKGRCTTANERNKNVCTTNWRVHMDSLWINKCSSAWLNFADQDRYTEYHLHLVSLLRRGTWLQ</sequence>
<comment type="caution">
    <text evidence="1">The sequence shown here is derived from an EMBL/GenBank/DDBJ whole genome shotgun (WGS) entry which is preliminary data.</text>
</comment>
<keyword evidence="2" id="KW-1185">Reference proteome</keyword>
<proteinExistence type="predicted"/>
<reference evidence="1 2" key="1">
    <citation type="journal article" date="2023" name="Genes (Basel)">
        <title>Chromosome-Level Genome Assembly and Circadian Gene Repertoire of the Patagonia Blennie Eleginops maclovinus-The Closest Ancestral Proxy of Antarctic Cryonotothenioids.</title>
        <authorList>
            <person name="Cheng C.C."/>
            <person name="Rivera-Colon A.G."/>
            <person name="Minhas B.F."/>
            <person name="Wilson L."/>
            <person name="Rayamajhi N."/>
            <person name="Vargas-Chacoff L."/>
            <person name="Catchen J.M."/>
        </authorList>
    </citation>
    <scope>NUCLEOTIDE SEQUENCE [LARGE SCALE GENOMIC DNA]</scope>
    <source>
        <strain evidence="1">JMC-PN-2008</strain>
    </source>
</reference>
<gene>
    <name evidence="1" type="ORF">PBY51_002732</name>
</gene>
<reference evidence="1 2" key="2">
    <citation type="journal article" date="2023" name="Mol. Biol. Evol.">
        <title>Genomics of Secondarily Temperate Adaptation in the Only Non-Antarctic Icefish.</title>
        <authorList>
            <person name="Rivera-Colon A.G."/>
            <person name="Rayamajhi N."/>
            <person name="Minhas B.F."/>
            <person name="Madrigal G."/>
            <person name="Bilyk K.T."/>
            <person name="Yoon V."/>
            <person name="Hune M."/>
            <person name="Gregory S."/>
            <person name="Cheng C.H.C."/>
            <person name="Catchen J.M."/>
        </authorList>
    </citation>
    <scope>NUCLEOTIDE SEQUENCE [LARGE SCALE GENOMIC DNA]</scope>
    <source>
        <strain evidence="1">JMC-PN-2008</strain>
    </source>
</reference>
<dbReference type="AlphaFoldDB" id="A0AAN7X8U1"/>
<protein>
    <submittedName>
        <fullName evidence="1">Uncharacterized protein</fullName>
    </submittedName>
</protein>
<name>A0AAN7X8U1_ELEMC</name>
<dbReference type="Proteomes" id="UP001346869">
    <property type="component" value="Unassembled WGS sequence"/>
</dbReference>
<dbReference type="EMBL" id="JAUZQC010000015">
    <property type="protein sequence ID" value="KAK5858603.1"/>
    <property type="molecule type" value="Genomic_DNA"/>
</dbReference>
<accession>A0AAN7X8U1</accession>